<feature type="region of interest" description="Disordered" evidence="1">
    <location>
        <begin position="1"/>
        <end position="28"/>
    </location>
</feature>
<dbReference type="Proteomes" id="UP001595923">
    <property type="component" value="Unassembled WGS sequence"/>
</dbReference>
<feature type="compositionally biased region" description="Basic and acidic residues" evidence="1">
    <location>
        <begin position="1"/>
        <end position="12"/>
    </location>
</feature>
<feature type="compositionally biased region" description="Gly residues" evidence="1">
    <location>
        <begin position="234"/>
        <end position="249"/>
    </location>
</feature>
<dbReference type="Pfam" id="PF04024">
    <property type="entry name" value="PspC"/>
    <property type="match status" value="1"/>
</dbReference>
<feature type="transmembrane region" description="Helical" evidence="2">
    <location>
        <begin position="356"/>
        <end position="373"/>
    </location>
</feature>
<keyword evidence="2" id="KW-1133">Transmembrane helix</keyword>
<feature type="transmembrane region" description="Helical" evidence="2">
    <location>
        <begin position="299"/>
        <end position="319"/>
    </location>
</feature>
<reference evidence="5" key="1">
    <citation type="journal article" date="2019" name="Int. J. Syst. Evol. Microbiol.">
        <title>The Global Catalogue of Microorganisms (GCM) 10K type strain sequencing project: providing services to taxonomists for standard genome sequencing and annotation.</title>
        <authorList>
            <consortium name="The Broad Institute Genomics Platform"/>
            <consortium name="The Broad Institute Genome Sequencing Center for Infectious Disease"/>
            <person name="Wu L."/>
            <person name="Ma J."/>
        </authorList>
    </citation>
    <scope>NUCLEOTIDE SEQUENCE [LARGE SCALE GENOMIC DNA]</scope>
    <source>
        <strain evidence="5">XZYJ18</strain>
    </source>
</reference>
<name>A0ABV9DWK2_9ACTN</name>
<evidence type="ECO:0000259" key="3">
    <source>
        <dbReference type="Pfam" id="PF04024"/>
    </source>
</evidence>
<feature type="compositionally biased region" description="Acidic residues" evidence="1">
    <location>
        <begin position="217"/>
        <end position="227"/>
    </location>
</feature>
<feature type="transmembrane region" description="Helical" evidence="2">
    <location>
        <begin position="103"/>
        <end position="122"/>
    </location>
</feature>
<dbReference type="InterPro" id="IPR007168">
    <property type="entry name" value="Phageshock_PspC_N"/>
</dbReference>
<feature type="transmembrane region" description="Helical" evidence="2">
    <location>
        <begin position="128"/>
        <end position="146"/>
    </location>
</feature>
<dbReference type="EMBL" id="JBHSFQ010000013">
    <property type="protein sequence ID" value="MFC4563087.1"/>
    <property type="molecule type" value="Genomic_DNA"/>
</dbReference>
<evidence type="ECO:0000313" key="5">
    <source>
        <dbReference type="Proteomes" id="UP001595923"/>
    </source>
</evidence>
<dbReference type="RefSeq" id="WP_378574842.1">
    <property type="nucleotide sequence ID" value="NZ_JBHSFQ010000013.1"/>
</dbReference>
<feature type="transmembrane region" description="Helical" evidence="2">
    <location>
        <begin position="58"/>
        <end position="82"/>
    </location>
</feature>
<feature type="transmembrane region" description="Helical" evidence="2">
    <location>
        <begin position="331"/>
        <end position="349"/>
    </location>
</feature>
<feature type="region of interest" description="Disordered" evidence="1">
    <location>
        <begin position="163"/>
        <end position="189"/>
    </location>
</feature>
<organism evidence="4 5">
    <name type="scientific">Nocardiopsis mangrovi</name>
    <dbReference type="NCBI Taxonomy" id="1179818"/>
    <lineage>
        <taxon>Bacteria</taxon>
        <taxon>Bacillati</taxon>
        <taxon>Actinomycetota</taxon>
        <taxon>Actinomycetes</taxon>
        <taxon>Streptosporangiales</taxon>
        <taxon>Nocardiopsidaceae</taxon>
        <taxon>Nocardiopsis</taxon>
    </lineage>
</organism>
<protein>
    <submittedName>
        <fullName evidence="4">PspC domain-containing protein</fullName>
    </submittedName>
</protein>
<keyword evidence="2" id="KW-0812">Transmembrane</keyword>
<feature type="compositionally biased region" description="Low complexity" evidence="1">
    <location>
        <begin position="13"/>
        <end position="27"/>
    </location>
</feature>
<feature type="domain" description="Phage shock protein PspC N-terminal" evidence="3">
    <location>
        <begin position="32"/>
        <end position="86"/>
    </location>
</feature>
<sequence length="530" mass="54567">MSDGRGPMDDAARGGPAASASGDPASGADDRELVRLNEAGVITGVCAGLGSYTRIDPIVWRAAFALTALAGGAGLALYLAAWMMMRDTGGGPAMAEQLLNRRIAPRAVPTLLGAGLAAAAAFSLVGGFSWGTLVLATPLILGALVAHNRGVNLQRTFRELPGLLQSKEPPPAAPPPEPKPAYFNPAQPWAQAPVGPIDLKVVADRARAARAGGDAPQDGDGDDDADGPGDSAGDAGGDTGGPVGGRDSGLAGGAYAVPEWADPHQWAYEHAFSARERRREARERRREARRRRGFRWFRLVFWGIVATTGIALGLTGNASATDLLGPSLSPVYLGSVVVIIGLALVAATWVGDPRGLIGTGVLVTLVLIATVSVDVSSLRFGAEQWRPATVAEAERPRALTGGFAELDLTGLELAPGQRVSVAADVRFGGLHVLVPDSARVVVHGRASFGEIRVDDAVRAGTRLDVRRTLEPEPVPAGSGAAPEDGTADPAGDGGREAAGDSEGNESAEPPTLVVDLRAIGADMEVRRVAS</sequence>
<feature type="compositionally biased region" description="Pro residues" evidence="1">
    <location>
        <begin position="168"/>
        <end position="179"/>
    </location>
</feature>
<evidence type="ECO:0000313" key="4">
    <source>
        <dbReference type="EMBL" id="MFC4563087.1"/>
    </source>
</evidence>
<gene>
    <name evidence="4" type="ORF">ACFO4E_14575</name>
</gene>
<proteinExistence type="predicted"/>
<comment type="caution">
    <text evidence="4">The sequence shown here is derived from an EMBL/GenBank/DDBJ whole genome shotgun (WGS) entry which is preliminary data.</text>
</comment>
<keyword evidence="5" id="KW-1185">Reference proteome</keyword>
<keyword evidence="2" id="KW-0472">Membrane</keyword>
<feature type="region of interest" description="Disordered" evidence="1">
    <location>
        <begin position="467"/>
        <end position="515"/>
    </location>
</feature>
<evidence type="ECO:0000256" key="1">
    <source>
        <dbReference type="SAM" id="MobiDB-lite"/>
    </source>
</evidence>
<accession>A0ABV9DWK2</accession>
<feature type="region of interest" description="Disordered" evidence="1">
    <location>
        <begin position="207"/>
        <end position="249"/>
    </location>
</feature>
<evidence type="ECO:0000256" key="2">
    <source>
        <dbReference type="SAM" id="Phobius"/>
    </source>
</evidence>